<organism evidence="2 3">
    <name type="scientific">Pedobacter chinensis</name>
    <dbReference type="NCBI Taxonomy" id="2282421"/>
    <lineage>
        <taxon>Bacteria</taxon>
        <taxon>Pseudomonadati</taxon>
        <taxon>Bacteroidota</taxon>
        <taxon>Sphingobacteriia</taxon>
        <taxon>Sphingobacteriales</taxon>
        <taxon>Sphingobacteriaceae</taxon>
        <taxon>Pedobacter</taxon>
    </lineage>
</organism>
<evidence type="ECO:0000256" key="1">
    <source>
        <dbReference type="SAM" id="Phobius"/>
    </source>
</evidence>
<dbReference type="AlphaFoldDB" id="A0A369PUL0"/>
<sequence length="161" mass="17825">MKTLPIAIAFGLFGAVAVTVSFSQQWPTWVMFVAWVSFYIFGKTWQSSLWAFLQIVLGMGMAVLIQVTAGLLSQLIGTLGFAASVFFYIGSLAYFARTKRLNNITAWFLGLIILFGVHPPLEPLPILQLLVPIISGFVFAWLNNLVVEKIHARLAPHSSTH</sequence>
<feature type="transmembrane region" description="Helical" evidence="1">
    <location>
        <begin position="75"/>
        <end position="96"/>
    </location>
</feature>
<dbReference type="RefSeq" id="WP_115403415.1">
    <property type="nucleotide sequence ID" value="NZ_QPKV01000005.1"/>
</dbReference>
<name>A0A369PUL0_9SPHI</name>
<feature type="transmembrane region" description="Helical" evidence="1">
    <location>
        <begin position="49"/>
        <end position="69"/>
    </location>
</feature>
<dbReference type="EMBL" id="QPKV01000005">
    <property type="protein sequence ID" value="RDC55950.1"/>
    <property type="molecule type" value="Genomic_DNA"/>
</dbReference>
<dbReference type="OrthoDB" id="8396882at2"/>
<evidence type="ECO:0000313" key="3">
    <source>
        <dbReference type="Proteomes" id="UP000253961"/>
    </source>
</evidence>
<keyword evidence="3" id="KW-1185">Reference proteome</keyword>
<evidence type="ECO:0000313" key="2">
    <source>
        <dbReference type="EMBL" id="RDC55950.1"/>
    </source>
</evidence>
<keyword evidence="1" id="KW-0812">Transmembrane</keyword>
<comment type="caution">
    <text evidence="2">The sequence shown here is derived from an EMBL/GenBank/DDBJ whole genome shotgun (WGS) entry which is preliminary data.</text>
</comment>
<dbReference type="InterPro" id="IPR009476">
    <property type="entry name" value="DUF1097"/>
</dbReference>
<gene>
    <name evidence="2" type="ORF">DU508_13915</name>
</gene>
<accession>A0A369PUL0</accession>
<keyword evidence="1" id="KW-1133">Transmembrane helix</keyword>
<dbReference type="Proteomes" id="UP000253961">
    <property type="component" value="Unassembled WGS sequence"/>
</dbReference>
<reference evidence="2 3" key="1">
    <citation type="submission" date="2018-07" db="EMBL/GenBank/DDBJ databases">
        <title>Pedobacter sp. nov., isolated from soil.</title>
        <authorList>
            <person name="Zhou L.Y."/>
            <person name="Du Z.J."/>
        </authorList>
    </citation>
    <scope>NUCLEOTIDE SEQUENCE [LARGE SCALE GENOMIC DNA]</scope>
    <source>
        <strain evidence="2 3">JDX94</strain>
    </source>
</reference>
<feature type="transmembrane region" description="Helical" evidence="1">
    <location>
        <begin position="103"/>
        <end position="121"/>
    </location>
</feature>
<protein>
    <submittedName>
        <fullName evidence="2">DUF1097 domain-containing protein</fullName>
    </submittedName>
</protein>
<proteinExistence type="predicted"/>
<feature type="transmembrane region" description="Helical" evidence="1">
    <location>
        <begin position="27"/>
        <end position="42"/>
    </location>
</feature>
<feature type="transmembrane region" description="Helical" evidence="1">
    <location>
        <begin position="127"/>
        <end position="147"/>
    </location>
</feature>
<dbReference type="Pfam" id="PF06496">
    <property type="entry name" value="DUF1097"/>
    <property type="match status" value="1"/>
</dbReference>
<keyword evidence="1" id="KW-0472">Membrane</keyword>